<evidence type="ECO:0000256" key="5">
    <source>
        <dbReference type="ARBA" id="ARBA00023136"/>
    </source>
</evidence>
<dbReference type="Gene3D" id="1.20.1250.20">
    <property type="entry name" value="MFS general substrate transporter like domains"/>
    <property type="match status" value="1"/>
</dbReference>
<dbReference type="PANTHER" id="PTHR23513">
    <property type="entry name" value="INTEGRAL MEMBRANE EFFLUX PROTEIN-RELATED"/>
    <property type="match status" value="1"/>
</dbReference>
<comment type="caution">
    <text evidence="7">The sequence shown here is derived from an EMBL/GenBank/DDBJ whole genome shotgun (WGS) entry which is preliminary data.</text>
</comment>
<feature type="transmembrane region" description="Helical" evidence="6">
    <location>
        <begin position="112"/>
        <end position="138"/>
    </location>
</feature>
<reference evidence="7" key="1">
    <citation type="submission" date="2021-01" db="EMBL/GenBank/DDBJ databases">
        <title>Genomic Encyclopedia of Type Strains, Phase IV (KMG-IV): sequencing the most valuable type-strain genomes for metagenomic binning, comparative biology and taxonomic classification.</title>
        <authorList>
            <person name="Goeker M."/>
        </authorList>
    </citation>
    <scope>NUCLEOTIDE SEQUENCE</scope>
    <source>
        <strain evidence="7">DSM 21943</strain>
    </source>
</reference>
<keyword evidence="5 6" id="KW-0472">Membrane</keyword>
<proteinExistence type="predicted"/>
<dbReference type="PANTHER" id="PTHR23513:SF6">
    <property type="entry name" value="MAJOR FACILITATOR SUPERFAMILY ASSOCIATED DOMAIN-CONTAINING PROTEIN"/>
    <property type="match status" value="1"/>
</dbReference>
<feature type="transmembrane region" description="Helical" evidence="6">
    <location>
        <begin position="46"/>
        <end position="70"/>
    </location>
</feature>
<sequence length="450" mass="49725">MQTREDRLCQIEELREEAQNEALARQYKHEKKPESLWQVHGFNKLLISYSISTIGQWFDMIALMVIFGYIWQASPFMLALIPIAYALPKVLFSQFAGVFAERVNKLKLMAGADLLTVPLTIGLFFAPSPVIALILLSLRASVTVVHYPAQQSLVRELVPSSLRIKAVTWIGGVNQAAKIIAPLAGGALLAFTTPHLLLLLNASAFFLSALILLSITKSYRPTKQAQASKQESDAPPFFTQWRRGWVVLFRNKLLLWPLLLMLIGISAIQLVDSMFPVLFRELLPNRPEVLTWLITSIGLGALLMMTFLNRFKAFNRPLIWVCLAKLLIALSFLGLGFLQAGFSIYLLLLLGVLCGFGTGIALILSSYIIQTIPAENEVSLVAGIFETLTSASVFMSPLLGALFVSAIGVQPAFALCGILLILFASGGGIISNREKKLMKQLRFQRTEQAS</sequence>
<gene>
    <name evidence="7" type="ORF">JOC54_002013</name>
</gene>
<dbReference type="RefSeq" id="WP_204466016.1">
    <property type="nucleotide sequence ID" value="NZ_JAFBCV010000005.1"/>
</dbReference>
<feature type="transmembrane region" description="Helical" evidence="6">
    <location>
        <begin position="196"/>
        <end position="215"/>
    </location>
</feature>
<evidence type="ECO:0000256" key="2">
    <source>
        <dbReference type="ARBA" id="ARBA00022475"/>
    </source>
</evidence>
<dbReference type="CDD" id="cd06173">
    <property type="entry name" value="MFS_MefA_like"/>
    <property type="match status" value="1"/>
</dbReference>
<keyword evidence="2" id="KW-1003">Cell membrane</keyword>
<evidence type="ECO:0000256" key="4">
    <source>
        <dbReference type="ARBA" id="ARBA00022989"/>
    </source>
</evidence>
<dbReference type="Pfam" id="PF07690">
    <property type="entry name" value="MFS_1"/>
    <property type="match status" value="2"/>
</dbReference>
<evidence type="ECO:0000256" key="6">
    <source>
        <dbReference type="SAM" id="Phobius"/>
    </source>
</evidence>
<comment type="subcellular location">
    <subcellularLocation>
        <location evidence="1">Cell membrane</location>
        <topology evidence="1">Multi-pass membrane protein</topology>
    </subcellularLocation>
</comment>
<evidence type="ECO:0000313" key="8">
    <source>
        <dbReference type="Proteomes" id="UP001179280"/>
    </source>
</evidence>
<evidence type="ECO:0000256" key="1">
    <source>
        <dbReference type="ARBA" id="ARBA00004651"/>
    </source>
</evidence>
<dbReference type="Proteomes" id="UP001179280">
    <property type="component" value="Unassembled WGS sequence"/>
</dbReference>
<feature type="transmembrane region" description="Helical" evidence="6">
    <location>
        <begin position="344"/>
        <end position="368"/>
    </location>
</feature>
<organism evidence="7 8">
    <name type="scientific">Shouchella xiaoxiensis</name>
    <dbReference type="NCBI Taxonomy" id="766895"/>
    <lineage>
        <taxon>Bacteria</taxon>
        <taxon>Bacillati</taxon>
        <taxon>Bacillota</taxon>
        <taxon>Bacilli</taxon>
        <taxon>Bacillales</taxon>
        <taxon>Bacillaceae</taxon>
        <taxon>Shouchella</taxon>
    </lineage>
</organism>
<feature type="transmembrane region" description="Helical" evidence="6">
    <location>
        <begin position="318"/>
        <end position="338"/>
    </location>
</feature>
<dbReference type="InterPro" id="IPR036259">
    <property type="entry name" value="MFS_trans_sf"/>
</dbReference>
<feature type="transmembrane region" description="Helical" evidence="6">
    <location>
        <begin position="253"/>
        <end position="271"/>
    </location>
</feature>
<protein>
    <submittedName>
        <fullName evidence="7">MFS family arabinose efflux permease</fullName>
    </submittedName>
</protein>
<dbReference type="InterPro" id="IPR011701">
    <property type="entry name" value="MFS"/>
</dbReference>
<evidence type="ECO:0000313" key="7">
    <source>
        <dbReference type="EMBL" id="MBM7838754.1"/>
    </source>
</evidence>
<dbReference type="SUPFAM" id="SSF103473">
    <property type="entry name" value="MFS general substrate transporter"/>
    <property type="match status" value="1"/>
</dbReference>
<name>A0ABS2STE7_9BACI</name>
<keyword evidence="4 6" id="KW-1133">Transmembrane helix</keyword>
<accession>A0ABS2STE7</accession>
<evidence type="ECO:0000256" key="3">
    <source>
        <dbReference type="ARBA" id="ARBA00022692"/>
    </source>
</evidence>
<keyword evidence="3 6" id="KW-0812">Transmembrane</keyword>
<dbReference type="EMBL" id="JAFBCV010000005">
    <property type="protein sequence ID" value="MBM7838754.1"/>
    <property type="molecule type" value="Genomic_DNA"/>
</dbReference>
<feature type="transmembrane region" description="Helical" evidence="6">
    <location>
        <begin position="412"/>
        <end position="432"/>
    </location>
</feature>
<feature type="transmembrane region" description="Helical" evidence="6">
    <location>
        <begin position="380"/>
        <end position="406"/>
    </location>
</feature>
<keyword evidence="8" id="KW-1185">Reference proteome</keyword>
<feature type="transmembrane region" description="Helical" evidence="6">
    <location>
        <begin position="291"/>
        <end position="311"/>
    </location>
</feature>
<feature type="transmembrane region" description="Helical" evidence="6">
    <location>
        <begin position="76"/>
        <end position="100"/>
    </location>
</feature>